<feature type="domain" description="Aldehyde dehydrogenase" evidence="7">
    <location>
        <begin position="49"/>
        <end position="509"/>
    </location>
</feature>
<keyword evidence="2 5" id="KW-0560">Oxidoreductase</keyword>
<dbReference type="InterPro" id="IPR029510">
    <property type="entry name" value="Ald_DH_CS_GLU"/>
</dbReference>
<sequence>MIKYKHEPFTDFSVEENKQAYLEALNKVESQLGADYPLIIGGERITTEDKIVSYNPAKKTEVIGSVSKASKDLAEKAMQEADKAFKSWKKVKPEIRADVLFKAATIIRRRKHEFSAWLTKEAGKPWNEADADTAEAIDFLEYYGRQMLEMKDGRKVESRPNEYNRYDYIPLGIGIVISPWNFPFAIMAGTTVAAVVTGNTVLLKPASTTPVVAYKFIEVLEEAGLPKGVVNFVPGSGAEVGDYLVDHPKTRFISFTGSRDVGLRINERASKLSPGQIWIKRVIAEMGGKDTIVVDKDADLELAAQSIVKSAFGFSGQKCSACSRVVIVKDVYDQVVNRVEELTNALTIGDPTDNANFMATVIDAAAFKKISEYIEIGKTEGRLVAGGTADDSVGYFVHPTVFADVNPEARIMKEEIFGPVVAITKADTFEEAIDIANNTEYGLTGAVITNDRMNLEYAREEFHVGNLYFNRGCTGAIVGYQPFGGFNMSGTDSKAGGPDYLTLHMQAKTTSETF</sequence>
<feature type="active site" evidence="5 6">
    <location>
        <position position="285"/>
    </location>
</feature>
<dbReference type="EC" id="1.2.1.88" evidence="5"/>
<dbReference type="InterPro" id="IPR005932">
    <property type="entry name" value="RocA"/>
</dbReference>
<evidence type="ECO:0000259" key="7">
    <source>
        <dbReference type="Pfam" id="PF00171"/>
    </source>
</evidence>
<dbReference type="RefSeq" id="WP_191704931.1">
    <property type="nucleotide sequence ID" value="NZ_JACSPW010000016.1"/>
</dbReference>
<dbReference type="GO" id="GO:0003842">
    <property type="term" value="F:L-glutamate gamma-semialdehyde dehydrogenase activity"/>
    <property type="evidence" value="ECO:0007669"/>
    <property type="project" value="UniProtKB-EC"/>
</dbReference>
<reference evidence="8 9" key="1">
    <citation type="submission" date="2020-08" db="EMBL/GenBank/DDBJ databases">
        <title>A Genomic Blueprint of the Chicken Gut Microbiome.</title>
        <authorList>
            <person name="Gilroy R."/>
            <person name="Ravi A."/>
            <person name="Getino M."/>
            <person name="Pursley I."/>
            <person name="Horton D.L."/>
            <person name="Alikhan N.-F."/>
            <person name="Baker D."/>
            <person name="Gharbi K."/>
            <person name="Hall N."/>
            <person name="Watson M."/>
            <person name="Adriaenssens E.M."/>
            <person name="Foster-Nyarko E."/>
            <person name="Jarju S."/>
            <person name="Secka A."/>
            <person name="Antonio M."/>
            <person name="Oren A."/>
            <person name="Chaudhuri R."/>
            <person name="La Ragione R.M."/>
            <person name="Hildebrand F."/>
            <person name="Pallen M.J."/>
        </authorList>
    </citation>
    <scope>NUCLEOTIDE SEQUENCE [LARGE SCALE GENOMIC DNA]</scope>
    <source>
        <strain evidence="8 9">Sa1YVA6</strain>
    </source>
</reference>
<comment type="pathway">
    <text evidence="1 5">Amino-acid degradation; L-proline degradation into L-glutamate; L-glutamate from L-proline: step 2/2.</text>
</comment>
<dbReference type="InterPro" id="IPR016160">
    <property type="entry name" value="Ald_DH_CS_CYS"/>
</dbReference>
<accession>A0ABR8XR76</accession>
<evidence type="ECO:0000256" key="2">
    <source>
        <dbReference type="ARBA" id="ARBA00023002"/>
    </source>
</evidence>
<dbReference type="Proteomes" id="UP000600565">
    <property type="component" value="Unassembled WGS sequence"/>
</dbReference>
<comment type="similarity">
    <text evidence="5">Belongs to the aldehyde dehydrogenase family. RocA subfamily.</text>
</comment>
<evidence type="ECO:0000256" key="5">
    <source>
        <dbReference type="HAMAP-Rule" id="MF_00733"/>
    </source>
</evidence>
<dbReference type="PROSITE" id="PS00070">
    <property type="entry name" value="ALDEHYDE_DEHYDR_CYS"/>
    <property type="match status" value="1"/>
</dbReference>
<name>A0ABR8XR76_9BACL</name>
<dbReference type="HAMAP" id="MF_00733">
    <property type="entry name" value="RocA"/>
    <property type="match status" value="1"/>
</dbReference>
<dbReference type="InterPro" id="IPR047597">
    <property type="entry name" value="RocA_bacillales"/>
</dbReference>
<evidence type="ECO:0000256" key="3">
    <source>
        <dbReference type="ARBA" id="ARBA00023027"/>
    </source>
</evidence>
<dbReference type="PANTHER" id="PTHR42862">
    <property type="entry name" value="DELTA-1-PYRROLINE-5-CARBOXYLATE DEHYDROGENASE 1, ISOFORM A-RELATED"/>
    <property type="match status" value="1"/>
</dbReference>
<dbReference type="InterPro" id="IPR050485">
    <property type="entry name" value="Proline_metab_enzyme"/>
</dbReference>
<evidence type="ECO:0000313" key="8">
    <source>
        <dbReference type="EMBL" id="MBD8034432.1"/>
    </source>
</evidence>
<evidence type="ECO:0000256" key="4">
    <source>
        <dbReference type="ARBA" id="ARBA00048142"/>
    </source>
</evidence>
<dbReference type="NCBIfam" id="NF002852">
    <property type="entry name" value="PRK03137.1"/>
    <property type="match status" value="1"/>
</dbReference>
<dbReference type="InterPro" id="IPR015590">
    <property type="entry name" value="Aldehyde_DH_dom"/>
</dbReference>
<dbReference type="InterPro" id="IPR016161">
    <property type="entry name" value="Ald_DH/histidinol_DH"/>
</dbReference>
<feature type="active site" evidence="5">
    <location>
        <position position="319"/>
    </location>
</feature>
<dbReference type="Gene3D" id="3.40.605.10">
    <property type="entry name" value="Aldehyde Dehydrogenase, Chain A, domain 1"/>
    <property type="match status" value="1"/>
</dbReference>
<organism evidence="8 9">
    <name type="scientific">Solibacillus merdavium</name>
    <dbReference type="NCBI Taxonomy" id="2762218"/>
    <lineage>
        <taxon>Bacteria</taxon>
        <taxon>Bacillati</taxon>
        <taxon>Bacillota</taxon>
        <taxon>Bacilli</taxon>
        <taxon>Bacillales</taxon>
        <taxon>Caryophanaceae</taxon>
        <taxon>Solibacillus</taxon>
    </lineage>
</organism>
<dbReference type="InterPro" id="IPR016162">
    <property type="entry name" value="Ald_DH_N"/>
</dbReference>
<keyword evidence="9" id="KW-1185">Reference proteome</keyword>
<dbReference type="NCBIfam" id="TIGR01237">
    <property type="entry name" value="D1pyr5carbox2"/>
    <property type="match status" value="1"/>
</dbReference>
<keyword evidence="3 5" id="KW-0520">NAD</keyword>
<dbReference type="SUPFAM" id="SSF53720">
    <property type="entry name" value="ALDH-like"/>
    <property type="match status" value="1"/>
</dbReference>
<comment type="caution">
    <text evidence="8">The sequence shown here is derived from an EMBL/GenBank/DDBJ whole genome shotgun (WGS) entry which is preliminary data.</text>
</comment>
<dbReference type="PANTHER" id="PTHR42862:SF1">
    <property type="entry name" value="DELTA-1-PYRROLINE-5-CARBOXYLATE DEHYDROGENASE 2, ISOFORM A-RELATED"/>
    <property type="match status" value="1"/>
</dbReference>
<protein>
    <recommendedName>
        <fullName evidence="5">1-pyrroline-5-carboxylate dehydrogenase</fullName>
        <shortName evidence="5">P5C dehydrogenase</shortName>
        <ecNumber evidence="5">1.2.1.88</ecNumber>
    </recommendedName>
    <alternativeName>
        <fullName evidence="5">L-glutamate gamma-semialdehyde dehydrogenase</fullName>
    </alternativeName>
</protein>
<dbReference type="PROSITE" id="PS00687">
    <property type="entry name" value="ALDEHYDE_DEHYDR_GLU"/>
    <property type="match status" value="1"/>
</dbReference>
<dbReference type="Gene3D" id="3.40.309.10">
    <property type="entry name" value="Aldehyde Dehydrogenase, Chain A, domain 2"/>
    <property type="match status" value="1"/>
</dbReference>
<evidence type="ECO:0000256" key="1">
    <source>
        <dbReference type="ARBA" id="ARBA00004786"/>
    </source>
</evidence>
<gene>
    <name evidence="8" type="primary">pruA</name>
    <name evidence="5" type="synonym">rocA</name>
    <name evidence="8" type="ORF">H9632_15275</name>
</gene>
<comment type="catalytic activity">
    <reaction evidence="4 5">
        <text>L-glutamate 5-semialdehyde + NAD(+) + H2O = L-glutamate + NADH + 2 H(+)</text>
        <dbReference type="Rhea" id="RHEA:30235"/>
        <dbReference type="ChEBI" id="CHEBI:15377"/>
        <dbReference type="ChEBI" id="CHEBI:15378"/>
        <dbReference type="ChEBI" id="CHEBI:29985"/>
        <dbReference type="ChEBI" id="CHEBI:57540"/>
        <dbReference type="ChEBI" id="CHEBI:57945"/>
        <dbReference type="ChEBI" id="CHEBI:58066"/>
        <dbReference type="EC" id="1.2.1.88"/>
    </reaction>
</comment>
<dbReference type="EMBL" id="JACSPW010000016">
    <property type="protein sequence ID" value="MBD8034432.1"/>
    <property type="molecule type" value="Genomic_DNA"/>
</dbReference>
<proteinExistence type="inferred from homology"/>
<dbReference type="CDD" id="cd07124">
    <property type="entry name" value="ALDH_PutA-P5CDH-RocA"/>
    <property type="match status" value="1"/>
</dbReference>
<dbReference type="InterPro" id="IPR016163">
    <property type="entry name" value="Ald_DH_C"/>
</dbReference>
<dbReference type="Pfam" id="PF00171">
    <property type="entry name" value="Aldedh"/>
    <property type="match status" value="1"/>
</dbReference>
<evidence type="ECO:0000313" key="9">
    <source>
        <dbReference type="Proteomes" id="UP000600565"/>
    </source>
</evidence>
<evidence type="ECO:0000256" key="6">
    <source>
        <dbReference type="PROSITE-ProRule" id="PRU10007"/>
    </source>
</evidence>